<evidence type="ECO:0000313" key="1">
    <source>
        <dbReference type="EMBL" id="GGP19338.1"/>
    </source>
</evidence>
<dbReference type="RefSeq" id="WP_188595666.1">
    <property type="nucleotide sequence ID" value="NZ_BMNL01000001.1"/>
</dbReference>
<dbReference type="Proteomes" id="UP000610960">
    <property type="component" value="Unassembled WGS sequence"/>
</dbReference>
<proteinExistence type="predicted"/>
<dbReference type="EMBL" id="BMNL01000001">
    <property type="protein sequence ID" value="GGP19338.1"/>
    <property type="molecule type" value="Genomic_DNA"/>
</dbReference>
<reference evidence="1" key="2">
    <citation type="submission" date="2020-09" db="EMBL/GenBank/DDBJ databases">
        <authorList>
            <person name="Sun Q."/>
            <person name="Ohkuma M."/>
        </authorList>
    </citation>
    <scope>NUCLEOTIDE SEQUENCE</scope>
    <source>
        <strain evidence="1">JCM 10088</strain>
    </source>
</reference>
<name>A0A830GR92_9CREN</name>
<dbReference type="AlphaFoldDB" id="A0A830GR92"/>
<sequence>MNVKYIRPLEVKIDPDPSACLVIIRRGSESTKGRRTTWGTYLLDDYLELGDDVVVMPSGSSR</sequence>
<protein>
    <submittedName>
        <fullName evidence="1">Uncharacterized protein</fullName>
    </submittedName>
</protein>
<gene>
    <name evidence="1" type="ORF">GCM10007981_02620</name>
</gene>
<keyword evidence="2" id="KW-1185">Reference proteome</keyword>
<reference evidence="1" key="1">
    <citation type="journal article" date="2014" name="Int. J. Syst. Evol. Microbiol.">
        <title>Complete genome sequence of Corynebacterium casei LMG S-19264T (=DSM 44701T), isolated from a smear-ripened cheese.</title>
        <authorList>
            <consortium name="US DOE Joint Genome Institute (JGI-PGF)"/>
            <person name="Walter F."/>
            <person name="Albersmeier A."/>
            <person name="Kalinowski J."/>
            <person name="Ruckert C."/>
        </authorList>
    </citation>
    <scope>NUCLEOTIDE SEQUENCE</scope>
    <source>
        <strain evidence="1">JCM 10088</strain>
    </source>
</reference>
<organism evidence="1 2">
    <name type="scientific">Thermocladium modestius</name>
    <dbReference type="NCBI Taxonomy" id="62609"/>
    <lineage>
        <taxon>Archaea</taxon>
        <taxon>Thermoproteota</taxon>
        <taxon>Thermoprotei</taxon>
        <taxon>Thermoproteales</taxon>
        <taxon>Thermoproteaceae</taxon>
        <taxon>Thermocladium</taxon>
    </lineage>
</organism>
<accession>A0A830GR92</accession>
<evidence type="ECO:0000313" key="2">
    <source>
        <dbReference type="Proteomes" id="UP000610960"/>
    </source>
</evidence>
<comment type="caution">
    <text evidence="1">The sequence shown here is derived from an EMBL/GenBank/DDBJ whole genome shotgun (WGS) entry which is preliminary data.</text>
</comment>